<organism evidence="2">
    <name type="scientific">Anopheles darlingi</name>
    <name type="common">Mosquito</name>
    <dbReference type="NCBI Taxonomy" id="43151"/>
    <lineage>
        <taxon>Eukaryota</taxon>
        <taxon>Metazoa</taxon>
        <taxon>Ecdysozoa</taxon>
        <taxon>Arthropoda</taxon>
        <taxon>Hexapoda</taxon>
        <taxon>Insecta</taxon>
        <taxon>Pterygota</taxon>
        <taxon>Neoptera</taxon>
        <taxon>Endopterygota</taxon>
        <taxon>Diptera</taxon>
        <taxon>Nematocera</taxon>
        <taxon>Culicoidea</taxon>
        <taxon>Culicidae</taxon>
        <taxon>Anophelinae</taxon>
        <taxon>Anopheles</taxon>
    </lineage>
</organism>
<name>A0A2M4D511_ANODA</name>
<keyword evidence="1" id="KW-0732">Signal</keyword>
<reference evidence="2" key="1">
    <citation type="submission" date="2018-01" db="EMBL/GenBank/DDBJ databases">
        <title>An insight into the sialome of Amazonian anophelines.</title>
        <authorList>
            <person name="Ribeiro J.M."/>
            <person name="Scarpassa V."/>
            <person name="Calvo E."/>
        </authorList>
    </citation>
    <scope>NUCLEOTIDE SEQUENCE</scope>
</reference>
<proteinExistence type="predicted"/>
<dbReference type="AlphaFoldDB" id="A0A2M4D511"/>
<protein>
    <submittedName>
        <fullName evidence="2">Putative secreted protein</fullName>
    </submittedName>
</protein>
<sequence length="98" mass="10809">MVASLWLCWIVCVMQHENDAKCKFKDTTACKTIQSRRSTTGSNSIVLKWVLLPLLLRMLKFGLAMLQPSVHLIAAPRTNSVSCRTVAMAFGGVLDTIA</sequence>
<dbReference type="EMBL" id="GGFL01008451">
    <property type="protein sequence ID" value="MBW72629.1"/>
    <property type="molecule type" value="Transcribed_RNA"/>
</dbReference>
<evidence type="ECO:0000256" key="1">
    <source>
        <dbReference type="SAM" id="SignalP"/>
    </source>
</evidence>
<feature type="chain" id="PRO_5014772910" evidence="1">
    <location>
        <begin position="21"/>
        <end position="98"/>
    </location>
</feature>
<feature type="signal peptide" evidence="1">
    <location>
        <begin position="1"/>
        <end position="20"/>
    </location>
</feature>
<evidence type="ECO:0000313" key="2">
    <source>
        <dbReference type="EMBL" id="MBW72629.1"/>
    </source>
</evidence>
<accession>A0A2M4D511</accession>